<organism evidence="3">
    <name type="scientific">uncultured Caudovirales phage</name>
    <dbReference type="NCBI Taxonomy" id="2100421"/>
    <lineage>
        <taxon>Viruses</taxon>
        <taxon>Duplodnaviria</taxon>
        <taxon>Heunggongvirae</taxon>
        <taxon>Uroviricota</taxon>
        <taxon>Caudoviricetes</taxon>
        <taxon>Peduoviridae</taxon>
        <taxon>Maltschvirus</taxon>
        <taxon>Maltschvirus maltsch</taxon>
    </lineage>
</organism>
<feature type="compositionally biased region" description="Polar residues" evidence="1">
    <location>
        <begin position="37"/>
        <end position="53"/>
    </location>
</feature>
<evidence type="ECO:0000313" key="4">
    <source>
        <dbReference type="EMBL" id="CAB4195452.1"/>
    </source>
</evidence>
<dbReference type="EMBL" id="LR797379">
    <property type="protein sequence ID" value="CAB4211686.1"/>
    <property type="molecule type" value="Genomic_DNA"/>
</dbReference>
<feature type="region of interest" description="Disordered" evidence="1">
    <location>
        <begin position="178"/>
        <end position="205"/>
    </location>
</feature>
<accession>A0A6J5QK74</accession>
<gene>
    <name evidence="3" type="ORF">UFOVP1070_71</name>
    <name evidence="4" type="ORF">UFOVP1302_12</name>
    <name evidence="5" type="ORF">UFOVP1416_19</name>
    <name evidence="2" type="ORF">UFOVP895_15</name>
</gene>
<evidence type="ECO:0000313" key="3">
    <source>
        <dbReference type="EMBL" id="CAB4181841.1"/>
    </source>
</evidence>
<evidence type="ECO:0000313" key="2">
    <source>
        <dbReference type="EMBL" id="CAB4169446.1"/>
    </source>
</evidence>
<dbReference type="EMBL" id="LR796842">
    <property type="protein sequence ID" value="CAB4169446.1"/>
    <property type="molecule type" value="Genomic_DNA"/>
</dbReference>
<dbReference type="EMBL" id="LR797017">
    <property type="protein sequence ID" value="CAB4181841.1"/>
    <property type="molecule type" value="Genomic_DNA"/>
</dbReference>
<protein>
    <submittedName>
        <fullName evidence="3">Uncharacterized protein</fullName>
    </submittedName>
</protein>
<feature type="compositionally biased region" description="Low complexity" evidence="1">
    <location>
        <begin position="178"/>
        <end position="189"/>
    </location>
</feature>
<feature type="region of interest" description="Disordered" evidence="1">
    <location>
        <begin position="1"/>
        <end position="117"/>
    </location>
</feature>
<reference evidence="3" key="1">
    <citation type="submission" date="2020-05" db="EMBL/GenBank/DDBJ databases">
        <authorList>
            <person name="Chiriac C."/>
            <person name="Salcher M."/>
            <person name="Ghai R."/>
            <person name="Kavagutti S V."/>
        </authorList>
    </citation>
    <scope>NUCLEOTIDE SEQUENCE</scope>
</reference>
<evidence type="ECO:0000256" key="1">
    <source>
        <dbReference type="SAM" id="MobiDB-lite"/>
    </source>
</evidence>
<evidence type="ECO:0000313" key="5">
    <source>
        <dbReference type="EMBL" id="CAB4211686.1"/>
    </source>
</evidence>
<dbReference type="EMBL" id="LR797245">
    <property type="protein sequence ID" value="CAB4195452.1"/>
    <property type="molecule type" value="Genomic_DNA"/>
</dbReference>
<proteinExistence type="predicted"/>
<sequence length="205" mass="21453">MASEPRNIITGAPLNAPYVGPRERARRQAEAAASRMESLSPNDIGQAEGQQTRAMRDVSASPMEGVSPNDMVGQLTRGMRGGPAPDEVAEANSRRAAQRARRAPNTRMSPRAAAPREMTADELNDLSLRRGVGGEGPAAALAGLRMQQRLAEMGDAGGMKKGGAVKKMMKRVAIKKMASGGVVKSSASGRADGCAARGKTKGRMV</sequence>
<name>A0A6J5QK74_9CAUD</name>